<dbReference type="InterPro" id="IPR030673">
    <property type="entry name" value="PyroPPase_GppA_Ppx"/>
</dbReference>
<name>A0A268HHU9_9BACI</name>
<dbReference type="GO" id="GO:0006357">
    <property type="term" value="P:regulation of transcription by RNA polymerase II"/>
    <property type="evidence" value="ECO:0007669"/>
    <property type="project" value="TreeGrafter"/>
</dbReference>
<dbReference type="PANTHER" id="PTHR30005:SF0">
    <property type="entry name" value="RETROGRADE REGULATION PROTEIN 2"/>
    <property type="match status" value="1"/>
</dbReference>
<proteinExistence type="inferred from homology"/>
<feature type="domain" description="Ppx/GppA phosphatase N-terminal" evidence="6">
    <location>
        <begin position="48"/>
        <end position="317"/>
    </location>
</feature>
<evidence type="ECO:0000256" key="5">
    <source>
        <dbReference type="ARBA" id="ARBA00047607"/>
    </source>
</evidence>
<protein>
    <recommendedName>
        <fullName evidence="3">Exopolyphosphatase</fullName>
        <ecNumber evidence="2">3.6.1.11</ecNumber>
    </recommendedName>
</protein>
<reference evidence="8 9" key="1">
    <citation type="submission" date="2017-07" db="EMBL/GenBank/DDBJ databases">
        <title>Isolation and whole genome analysis of endospore-forming bacteria from heroin.</title>
        <authorList>
            <person name="Kalinowski J."/>
            <person name="Ahrens B."/>
            <person name="Al-Dilaimi A."/>
            <person name="Winkler A."/>
            <person name="Wibberg D."/>
            <person name="Schleenbecker U."/>
            <person name="Ruckert C."/>
            <person name="Wolfel R."/>
            <person name="Grass G."/>
        </authorList>
    </citation>
    <scope>NUCLEOTIDE SEQUENCE [LARGE SCALE GENOMIC DNA]</scope>
    <source>
        <strain evidence="8 9">7509</strain>
    </source>
</reference>
<evidence type="ECO:0000259" key="7">
    <source>
        <dbReference type="Pfam" id="PF21447"/>
    </source>
</evidence>
<dbReference type="CDD" id="cd24052">
    <property type="entry name" value="ASKHA_NBD_HpPPX-GppA-like"/>
    <property type="match status" value="1"/>
</dbReference>
<dbReference type="EMBL" id="NPBH01000007">
    <property type="protein sequence ID" value="PAE09420.1"/>
    <property type="molecule type" value="Genomic_DNA"/>
</dbReference>
<dbReference type="EC" id="3.6.1.11" evidence="2"/>
<dbReference type="Gene3D" id="3.30.420.150">
    <property type="entry name" value="Exopolyphosphatase. Domain 2"/>
    <property type="match status" value="1"/>
</dbReference>
<evidence type="ECO:0000313" key="8">
    <source>
        <dbReference type="EMBL" id="PAE09420.1"/>
    </source>
</evidence>
<dbReference type="Gene3D" id="3.30.420.40">
    <property type="match status" value="1"/>
</dbReference>
<evidence type="ECO:0000256" key="4">
    <source>
        <dbReference type="ARBA" id="ARBA00022801"/>
    </source>
</evidence>
<feature type="domain" description="Ppx/GppA phosphatase C-terminal" evidence="7">
    <location>
        <begin position="327"/>
        <end position="495"/>
    </location>
</feature>
<keyword evidence="4" id="KW-0378">Hydrolase</keyword>
<evidence type="ECO:0000313" key="9">
    <source>
        <dbReference type="Proteomes" id="UP000216475"/>
    </source>
</evidence>
<dbReference type="GO" id="GO:0004309">
    <property type="term" value="F:exopolyphosphatase activity"/>
    <property type="evidence" value="ECO:0007669"/>
    <property type="project" value="UniProtKB-EC"/>
</dbReference>
<organism evidence="8 9">
    <name type="scientific">Terribacillus saccharophilus</name>
    <dbReference type="NCBI Taxonomy" id="361277"/>
    <lineage>
        <taxon>Bacteria</taxon>
        <taxon>Bacillati</taxon>
        <taxon>Bacillota</taxon>
        <taxon>Bacilli</taxon>
        <taxon>Bacillales</taxon>
        <taxon>Bacillaceae</taxon>
        <taxon>Terribacillus</taxon>
    </lineage>
</organism>
<dbReference type="Proteomes" id="UP000216475">
    <property type="component" value="Unassembled WGS sequence"/>
</dbReference>
<dbReference type="InterPro" id="IPR050273">
    <property type="entry name" value="GppA/Ppx_hydrolase"/>
</dbReference>
<accession>A0A268HHU9</accession>
<evidence type="ECO:0000256" key="3">
    <source>
        <dbReference type="ARBA" id="ARBA00020416"/>
    </source>
</evidence>
<comment type="caution">
    <text evidence="8">The sequence shown here is derived from an EMBL/GenBank/DDBJ whole genome shotgun (WGS) entry which is preliminary data.</text>
</comment>
<dbReference type="SUPFAM" id="SSF53067">
    <property type="entry name" value="Actin-like ATPase domain"/>
    <property type="match status" value="2"/>
</dbReference>
<dbReference type="PANTHER" id="PTHR30005">
    <property type="entry name" value="EXOPOLYPHOSPHATASE"/>
    <property type="match status" value="1"/>
</dbReference>
<dbReference type="InterPro" id="IPR003695">
    <property type="entry name" value="Ppx_GppA_N"/>
</dbReference>
<dbReference type="PIRSF" id="PIRSF001267">
    <property type="entry name" value="Pyrophosphatase_GppA_Ppx"/>
    <property type="match status" value="1"/>
</dbReference>
<gene>
    <name evidence="8" type="primary">ppx</name>
    <name evidence="8" type="ORF">CHI12_01245</name>
</gene>
<dbReference type="GO" id="GO:0006793">
    <property type="term" value="P:phosphorus metabolic process"/>
    <property type="evidence" value="ECO:0007669"/>
    <property type="project" value="InterPro"/>
</dbReference>
<dbReference type="NCBIfam" id="TIGR03706">
    <property type="entry name" value="exo_poly_only"/>
    <property type="match status" value="1"/>
</dbReference>
<comment type="similarity">
    <text evidence="1">Belongs to the GppA/Ppx family.</text>
</comment>
<dbReference type="Gene3D" id="1.10.3210.10">
    <property type="entry name" value="Hypothetical protein af1432"/>
    <property type="match status" value="1"/>
</dbReference>
<evidence type="ECO:0000256" key="1">
    <source>
        <dbReference type="ARBA" id="ARBA00007125"/>
    </source>
</evidence>
<comment type="catalytic activity">
    <reaction evidence="5">
        <text>[phosphate](n) + H2O = [phosphate](n-1) + phosphate + H(+)</text>
        <dbReference type="Rhea" id="RHEA:21528"/>
        <dbReference type="Rhea" id="RHEA-COMP:9859"/>
        <dbReference type="Rhea" id="RHEA-COMP:14279"/>
        <dbReference type="ChEBI" id="CHEBI:15377"/>
        <dbReference type="ChEBI" id="CHEBI:15378"/>
        <dbReference type="ChEBI" id="CHEBI:16838"/>
        <dbReference type="ChEBI" id="CHEBI:43474"/>
        <dbReference type="EC" id="3.6.1.11"/>
    </reaction>
</comment>
<evidence type="ECO:0000259" key="6">
    <source>
        <dbReference type="Pfam" id="PF02541"/>
    </source>
</evidence>
<dbReference type="SUPFAM" id="SSF109604">
    <property type="entry name" value="HD-domain/PDEase-like"/>
    <property type="match status" value="1"/>
</dbReference>
<dbReference type="InterPro" id="IPR022371">
    <property type="entry name" value="Exopolyphosphatase"/>
</dbReference>
<evidence type="ECO:0000256" key="2">
    <source>
        <dbReference type="ARBA" id="ARBA00012451"/>
    </source>
</evidence>
<dbReference type="InterPro" id="IPR048950">
    <property type="entry name" value="Ppx_GppA_C"/>
</dbReference>
<dbReference type="Pfam" id="PF02541">
    <property type="entry name" value="Ppx-GppA"/>
    <property type="match status" value="1"/>
</dbReference>
<dbReference type="Pfam" id="PF21447">
    <property type="entry name" value="Ppx-GppA_III"/>
    <property type="match status" value="1"/>
</dbReference>
<dbReference type="InterPro" id="IPR043129">
    <property type="entry name" value="ATPase_NBD"/>
</dbReference>
<sequence length="527" mass="60814">MERKAFDVGGFVVKTKYYAIIDIGSNTMRLVVYLRDKSGRIKEKENVKVVARLRNYLTAEGVLDEKGIQTLVKTLHSFQEVTRFYELESTTCVATATIRHAKNQQEILELVDEETDFTIRVLSDYEEAYLGYLAVANSTPFQDGITVDIGGGSTEVTYFENRKLRFYHSFPFGALSLKRQFVAGEKPTEEELEHIHTFVCEQLKTLDWLPDKRLPIIAIGGSARNVVQIHQEKVGYPLAGLHQYKMKKQDIEDLESELAPLSFSELQKVDGLSKDRADIILPAIQVFRCLLDIVGTTDFVLSRKGLRDGLLYEVLHRRNEMTLFTEVQERSFEELAKDFEIDRTHALQRQNTAVLLAKLVEKKGLIELNDHDTFLLKYAAYVYNVGAYIDTESGNQHTFYLLANRTIDGLLHKDRIILALLASFKNKSFYNRNAEVFQSWFKEEELAHYRLLGAIIKLANSLHATKRNIVADIELQEDGDDLLLTVICNKDWRAEWYQVEKQKKHLEKQLRRNVELLFREDTHSYIS</sequence>
<dbReference type="AlphaFoldDB" id="A0A268HHU9"/>